<dbReference type="Pfam" id="PF17390">
    <property type="entry name" value="Bac_rhamnosid_C"/>
    <property type="match status" value="1"/>
</dbReference>
<dbReference type="SUPFAM" id="SSF48208">
    <property type="entry name" value="Six-hairpin glycosidases"/>
    <property type="match status" value="1"/>
</dbReference>
<dbReference type="InterPro" id="IPR016007">
    <property type="entry name" value="Alpha_rhamnosid"/>
</dbReference>
<dbReference type="RefSeq" id="WP_022557497.1">
    <property type="nucleotide sequence ID" value="NC_022536.1"/>
</dbReference>
<dbReference type="Gene3D" id="1.50.10.10">
    <property type="match status" value="1"/>
</dbReference>
<dbReference type="KEGG" id="rir:BN877_p0478"/>
<evidence type="ECO:0000259" key="7">
    <source>
        <dbReference type="Pfam" id="PF17390"/>
    </source>
</evidence>
<evidence type="ECO:0000259" key="6">
    <source>
        <dbReference type="Pfam" id="PF17389"/>
    </source>
</evidence>
<dbReference type="InterPro" id="IPR008928">
    <property type="entry name" value="6-hairpin_glycosidase_sf"/>
</dbReference>
<feature type="domain" description="Alpha-L-rhamnosidase concanavalin-like" evidence="4">
    <location>
        <begin position="219"/>
        <end position="300"/>
    </location>
</feature>
<comment type="catalytic activity">
    <reaction evidence="1">
        <text>Hydrolysis of terminal non-reducing alpha-L-rhamnose residues in alpha-L-rhamnosides.</text>
        <dbReference type="EC" id="3.2.1.40"/>
    </reaction>
</comment>
<accession>U4Q4M6</accession>
<dbReference type="AlphaFoldDB" id="U4Q4M6"/>
<evidence type="ECO:0000313" key="8">
    <source>
        <dbReference type="EMBL" id="CDI12198.1"/>
    </source>
</evidence>
<reference evidence="8 9" key="1">
    <citation type="journal article" date="2013" name="Genome Announc.">
        <title>Complete Genome Sequence of the Sesbania Symbiont and Rice Growth-Promoting Endophyte Rhizobium sp. Strain IRBG74.</title>
        <authorList>
            <person name="Crook M.B."/>
            <person name="Mitra S."/>
            <person name="Ane J.M."/>
            <person name="Sadowsky M.J."/>
            <person name="Gyaneshwar P."/>
        </authorList>
    </citation>
    <scope>NUCLEOTIDE SEQUENCE [LARGE SCALE GENOMIC DNA]</scope>
    <source>
        <strain evidence="8 9">IRBG74</strain>
        <plasmid evidence="9">IRBL74_p</plasmid>
    </source>
</reference>
<dbReference type="GO" id="GO:0005975">
    <property type="term" value="P:carbohydrate metabolic process"/>
    <property type="evidence" value="ECO:0007669"/>
    <property type="project" value="InterPro"/>
</dbReference>
<dbReference type="PATRIC" id="fig|424182.3.peg.5186"/>
<feature type="domain" description="Bacterial alpha-L-rhamnosidase N-terminal" evidence="5">
    <location>
        <begin position="53"/>
        <end position="185"/>
    </location>
</feature>
<feature type="domain" description="Alpha-L-rhamnosidase six-hairpin glycosidase" evidence="6">
    <location>
        <begin position="320"/>
        <end position="676"/>
    </location>
</feature>
<dbReference type="InterPro" id="IPR013737">
    <property type="entry name" value="Bac_rhamnosid_N"/>
</dbReference>
<dbReference type="Proteomes" id="UP000016944">
    <property type="component" value="Plasmid IRBL74_p"/>
</dbReference>
<dbReference type="EC" id="3.2.1.40" evidence="2"/>
<dbReference type="EMBL" id="HG518324">
    <property type="protein sequence ID" value="CDI12198.1"/>
    <property type="molecule type" value="Genomic_DNA"/>
</dbReference>
<dbReference type="Gene3D" id="2.60.420.10">
    <property type="entry name" value="Maltose phosphorylase, domain 3"/>
    <property type="match status" value="1"/>
</dbReference>
<organism evidence="8 9">
    <name type="scientific">Agrobacterium pusense</name>
    <dbReference type="NCBI Taxonomy" id="648995"/>
    <lineage>
        <taxon>Bacteria</taxon>
        <taxon>Pseudomonadati</taxon>
        <taxon>Pseudomonadota</taxon>
        <taxon>Alphaproteobacteria</taxon>
        <taxon>Hyphomicrobiales</taxon>
        <taxon>Rhizobiaceae</taxon>
        <taxon>Rhizobium/Agrobacterium group</taxon>
        <taxon>Agrobacterium</taxon>
    </lineage>
</organism>
<feature type="domain" description="Alpha-L-rhamnosidase C-terminal" evidence="7">
    <location>
        <begin position="684"/>
        <end position="747"/>
    </location>
</feature>
<protein>
    <recommendedName>
        <fullName evidence="2">alpha-L-rhamnosidase</fullName>
        <ecNumber evidence="2">3.2.1.40</ecNumber>
    </recommendedName>
</protein>
<gene>
    <name evidence="8" type="ORF">BN877_p0478</name>
</gene>
<dbReference type="InterPro" id="IPR012341">
    <property type="entry name" value="6hp_glycosidase-like_sf"/>
</dbReference>
<dbReference type="InterPro" id="IPR008902">
    <property type="entry name" value="Rhamnosid_concanavalin"/>
</dbReference>
<dbReference type="InterPro" id="IPR035398">
    <property type="entry name" value="Bac_rhamnosid_C"/>
</dbReference>
<geneLocation type="plasmid" evidence="8 9">
    <name>IRBL74_p</name>
</geneLocation>
<evidence type="ECO:0000256" key="3">
    <source>
        <dbReference type="ARBA" id="ARBA00022801"/>
    </source>
</evidence>
<keyword evidence="3" id="KW-0378">Hydrolase</keyword>
<keyword evidence="8" id="KW-0614">Plasmid</keyword>
<dbReference type="PANTHER" id="PTHR33307:SF6">
    <property type="entry name" value="ALPHA-RHAMNOSIDASE (EUROFUNG)-RELATED"/>
    <property type="match status" value="1"/>
</dbReference>
<evidence type="ECO:0000259" key="4">
    <source>
        <dbReference type="Pfam" id="PF05592"/>
    </source>
</evidence>
<dbReference type="Gene3D" id="2.60.120.260">
    <property type="entry name" value="Galactose-binding domain-like"/>
    <property type="match status" value="2"/>
</dbReference>
<dbReference type="Pfam" id="PF05592">
    <property type="entry name" value="Bac_rhamnosid"/>
    <property type="match status" value="1"/>
</dbReference>
<dbReference type="HOGENOM" id="CLU_002926_0_0_5"/>
<dbReference type="Pfam" id="PF17389">
    <property type="entry name" value="Bac_rhamnosid6H"/>
    <property type="match status" value="1"/>
</dbReference>
<evidence type="ECO:0000259" key="5">
    <source>
        <dbReference type="Pfam" id="PF08531"/>
    </source>
</evidence>
<proteinExistence type="predicted"/>
<sequence length="778" mass="86962">MNTEKAQARVALRWPNASQSSASMIAPRCDQGQGTQASYVAKDFEWIGAGDVAELYVSAQGLYRTFVNGMRVGDDLLTPGWTCYDHRLAYQVYDIAHLLKVGSNRIEIWLGDGWFRSQMMWVAKPIFNCWGSKIGAIAEVFVGKKSILETSDDWVSGFLPITKSGIYWGEDHDARIKPKDIDGVEVIDFDQKLLVPHEAAAVKELAPIRPIRRWHDKNSREIIDFGQNAAGYVRFVVEGEPGSTVAVEHSEVLGPDDQFDNRNYRSARAKLTYTLNGEGLETFAPMFTFMGFRYARLSLFGKVAMKSIEMIPISSLPETAGGVTTGLEVVDRLVLNTVWSQRANFIEIPTDCPQRDERMGWTGDAQVFANTACWLANSRDFFRKYLRDVMADQRSNGAISHFSPDPTRLHPIPGRGDWSGSTGWGDCITVIPWHLYRHYADKQILHETFPAMLKWLEFLWGISDGPIIHPTPVWGDQGFTFGDWLQPVGDSRKPRPTIADDCAATLYHFISTDIAAKVADVIAQPREAVRLRARADKIKDAFQAEYFSATGRIAGNDMTSWALAFEYDLVPAEHRAAGREYFRRSVEDAGGVIGTGFIGTPALLPALTKIGLGHLAESLFLNRRVPGWLYQVERGATSIWERWDSIGPDGTIFSPEMNSYNHYAYGAVCQWLFEHVGGLQPSLKHPGFEEIIIDPFVMPALTPFSVWHECRLGRIEAAWTVQGDKVRYELALPAQVRGLLLSSSHRTNVTVGGVKIDFQGDGMALGAGRHLIEFKIDQ</sequence>
<dbReference type="GO" id="GO:0030596">
    <property type="term" value="F:alpha-L-rhamnosidase activity"/>
    <property type="evidence" value="ECO:0007669"/>
    <property type="project" value="UniProtKB-EC"/>
</dbReference>
<dbReference type="InterPro" id="IPR035396">
    <property type="entry name" value="Bac_rhamnosid6H"/>
</dbReference>
<dbReference type="Pfam" id="PF08531">
    <property type="entry name" value="Bac_rhamnosid_N"/>
    <property type="match status" value="1"/>
</dbReference>
<evidence type="ECO:0000256" key="1">
    <source>
        <dbReference type="ARBA" id="ARBA00001445"/>
    </source>
</evidence>
<evidence type="ECO:0000256" key="2">
    <source>
        <dbReference type="ARBA" id="ARBA00012652"/>
    </source>
</evidence>
<dbReference type="PANTHER" id="PTHR33307">
    <property type="entry name" value="ALPHA-RHAMNOSIDASE (EUROFUNG)"/>
    <property type="match status" value="1"/>
</dbReference>
<evidence type="ECO:0000313" key="9">
    <source>
        <dbReference type="Proteomes" id="UP000016944"/>
    </source>
</evidence>
<name>U4Q4M6_9HYPH</name>